<dbReference type="AlphaFoldDB" id="M5GFW0"/>
<dbReference type="RefSeq" id="XP_040631382.1">
    <property type="nucleotide sequence ID" value="XM_040772189.1"/>
</dbReference>
<dbReference type="Proteomes" id="UP000030653">
    <property type="component" value="Unassembled WGS sequence"/>
</dbReference>
<protein>
    <submittedName>
        <fullName evidence="2">Uncharacterized protein</fullName>
    </submittedName>
</protein>
<sequence length="122" mass="12874">MTPLSSGNLAQGNDFVSCSDPLANARADATQTQPVNAIPRAKHGRVSTSPSKRRLLKGSPTKSVPPSRVSAIAKPIQRGASPSVSDGTLPDVDEVIKQGLAKRSHTGERFYVMAGICQRVSH</sequence>
<accession>M5GFW0</accession>
<feature type="compositionally biased region" description="Basic residues" evidence="1">
    <location>
        <begin position="40"/>
        <end position="56"/>
    </location>
</feature>
<evidence type="ECO:0000313" key="2">
    <source>
        <dbReference type="EMBL" id="EJU04488.1"/>
    </source>
</evidence>
<name>M5GFW0_DACPD</name>
<dbReference type="GeneID" id="63687251"/>
<reference evidence="2 3" key="1">
    <citation type="journal article" date="2012" name="Science">
        <title>The Paleozoic origin of enzymatic lignin decomposition reconstructed from 31 fungal genomes.</title>
        <authorList>
            <person name="Floudas D."/>
            <person name="Binder M."/>
            <person name="Riley R."/>
            <person name="Barry K."/>
            <person name="Blanchette R.A."/>
            <person name="Henrissat B."/>
            <person name="Martinez A.T."/>
            <person name="Otillar R."/>
            <person name="Spatafora J.W."/>
            <person name="Yadav J.S."/>
            <person name="Aerts A."/>
            <person name="Benoit I."/>
            <person name="Boyd A."/>
            <person name="Carlson A."/>
            <person name="Copeland A."/>
            <person name="Coutinho P.M."/>
            <person name="de Vries R.P."/>
            <person name="Ferreira P."/>
            <person name="Findley K."/>
            <person name="Foster B."/>
            <person name="Gaskell J."/>
            <person name="Glotzer D."/>
            <person name="Gorecki P."/>
            <person name="Heitman J."/>
            <person name="Hesse C."/>
            <person name="Hori C."/>
            <person name="Igarashi K."/>
            <person name="Jurgens J.A."/>
            <person name="Kallen N."/>
            <person name="Kersten P."/>
            <person name="Kohler A."/>
            <person name="Kuees U."/>
            <person name="Kumar T.K.A."/>
            <person name="Kuo A."/>
            <person name="LaButti K."/>
            <person name="Larrondo L.F."/>
            <person name="Lindquist E."/>
            <person name="Ling A."/>
            <person name="Lombard V."/>
            <person name="Lucas S."/>
            <person name="Lundell T."/>
            <person name="Martin R."/>
            <person name="McLaughlin D.J."/>
            <person name="Morgenstern I."/>
            <person name="Morin E."/>
            <person name="Murat C."/>
            <person name="Nagy L.G."/>
            <person name="Nolan M."/>
            <person name="Ohm R.A."/>
            <person name="Patyshakuliyeva A."/>
            <person name="Rokas A."/>
            <person name="Ruiz-Duenas F.J."/>
            <person name="Sabat G."/>
            <person name="Salamov A."/>
            <person name="Samejima M."/>
            <person name="Schmutz J."/>
            <person name="Slot J.C."/>
            <person name="St John F."/>
            <person name="Stenlid J."/>
            <person name="Sun H."/>
            <person name="Sun S."/>
            <person name="Syed K."/>
            <person name="Tsang A."/>
            <person name="Wiebenga A."/>
            <person name="Young D."/>
            <person name="Pisabarro A."/>
            <person name="Eastwood D.C."/>
            <person name="Martin F."/>
            <person name="Cullen D."/>
            <person name="Grigoriev I.V."/>
            <person name="Hibbett D.S."/>
        </authorList>
    </citation>
    <scope>NUCLEOTIDE SEQUENCE [LARGE SCALE GENOMIC DNA]</scope>
    <source>
        <strain evidence="2 3">DJM-731 SS1</strain>
    </source>
</reference>
<dbReference type="EMBL" id="JH795858">
    <property type="protein sequence ID" value="EJU04488.1"/>
    <property type="molecule type" value="Genomic_DNA"/>
</dbReference>
<proteinExistence type="predicted"/>
<evidence type="ECO:0000313" key="3">
    <source>
        <dbReference type="Proteomes" id="UP000030653"/>
    </source>
</evidence>
<feature type="compositionally biased region" description="Polar residues" evidence="1">
    <location>
        <begin position="1"/>
        <end position="16"/>
    </location>
</feature>
<feature type="region of interest" description="Disordered" evidence="1">
    <location>
        <begin position="26"/>
        <end position="68"/>
    </location>
</feature>
<feature type="region of interest" description="Disordered" evidence="1">
    <location>
        <begin position="1"/>
        <end position="20"/>
    </location>
</feature>
<gene>
    <name evidence="2" type="ORF">DACRYDRAFT_21016</name>
</gene>
<keyword evidence="3" id="KW-1185">Reference proteome</keyword>
<dbReference type="HOGENOM" id="CLU_2026648_0_0_1"/>
<evidence type="ECO:0000256" key="1">
    <source>
        <dbReference type="SAM" id="MobiDB-lite"/>
    </source>
</evidence>
<organism evidence="2 3">
    <name type="scientific">Dacryopinax primogenitus (strain DJM 731)</name>
    <name type="common">Brown rot fungus</name>
    <dbReference type="NCBI Taxonomy" id="1858805"/>
    <lineage>
        <taxon>Eukaryota</taxon>
        <taxon>Fungi</taxon>
        <taxon>Dikarya</taxon>
        <taxon>Basidiomycota</taxon>
        <taxon>Agaricomycotina</taxon>
        <taxon>Dacrymycetes</taxon>
        <taxon>Dacrymycetales</taxon>
        <taxon>Dacrymycetaceae</taxon>
        <taxon>Dacryopinax</taxon>
    </lineage>
</organism>